<dbReference type="InterPro" id="IPR028978">
    <property type="entry name" value="Chorismate_lyase_/UTRA_dom_sf"/>
</dbReference>
<evidence type="ECO:0000313" key="6">
    <source>
        <dbReference type="EMBL" id="MBL0393343.1"/>
    </source>
</evidence>
<evidence type="ECO:0000259" key="5">
    <source>
        <dbReference type="PROSITE" id="PS50949"/>
    </source>
</evidence>
<evidence type="ECO:0000256" key="3">
    <source>
        <dbReference type="ARBA" id="ARBA00023163"/>
    </source>
</evidence>
<keyword evidence="1" id="KW-0805">Transcription regulation</keyword>
<dbReference type="Pfam" id="PF07702">
    <property type="entry name" value="UTRA"/>
    <property type="match status" value="1"/>
</dbReference>
<comment type="caution">
    <text evidence="6">The sequence shown here is derived from an EMBL/GenBank/DDBJ whole genome shotgun (WGS) entry which is preliminary data.</text>
</comment>
<name>A0A936Z280_9BURK</name>
<dbReference type="SMART" id="SM00866">
    <property type="entry name" value="UTRA"/>
    <property type="match status" value="1"/>
</dbReference>
<dbReference type="Gene3D" id="3.40.1410.10">
    <property type="entry name" value="Chorismate lyase-like"/>
    <property type="match status" value="1"/>
</dbReference>
<dbReference type="PANTHER" id="PTHR44846:SF17">
    <property type="entry name" value="GNTR-FAMILY TRANSCRIPTIONAL REGULATOR"/>
    <property type="match status" value="1"/>
</dbReference>
<dbReference type="Proteomes" id="UP000599109">
    <property type="component" value="Unassembled WGS sequence"/>
</dbReference>
<evidence type="ECO:0000256" key="4">
    <source>
        <dbReference type="SAM" id="MobiDB-lite"/>
    </source>
</evidence>
<dbReference type="InterPro" id="IPR000524">
    <property type="entry name" value="Tscrpt_reg_HTH_GntR"/>
</dbReference>
<evidence type="ECO:0000256" key="2">
    <source>
        <dbReference type="ARBA" id="ARBA00023125"/>
    </source>
</evidence>
<feature type="region of interest" description="Disordered" evidence="4">
    <location>
        <begin position="88"/>
        <end position="108"/>
    </location>
</feature>
<dbReference type="PANTHER" id="PTHR44846">
    <property type="entry name" value="MANNOSYL-D-GLYCERATE TRANSPORT/METABOLISM SYSTEM REPRESSOR MNGR-RELATED"/>
    <property type="match status" value="1"/>
</dbReference>
<dbReference type="EMBL" id="JAEQNE010000005">
    <property type="protein sequence ID" value="MBL0393343.1"/>
    <property type="molecule type" value="Genomic_DNA"/>
</dbReference>
<reference evidence="6 7" key="1">
    <citation type="journal article" date="2017" name="Int. J. Syst. Evol. Microbiol.">
        <title>Ramlibacter monticola sp. nov., isolated from forest soil.</title>
        <authorList>
            <person name="Chaudhary D.K."/>
            <person name="Kim J."/>
        </authorList>
    </citation>
    <scope>NUCLEOTIDE SEQUENCE [LARGE SCALE GENOMIC DNA]</scope>
    <source>
        <strain evidence="6 7">KACC 19175</strain>
    </source>
</reference>
<protein>
    <submittedName>
        <fullName evidence="6">GntR family transcriptional regulator</fullName>
    </submittedName>
</protein>
<organism evidence="6 7">
    <name type="scientific">Ramlibacter monticola</name>
    <dbReference type="NCBI Taxonomy" id="1926872"/>
    <lineage>
        <taxon>Bacteria</taxon>
        <taxon>Pseudomonadati</taxon>
        <taxon>Pseudomonadota</taxon>
        <taxon>Betaproteobacteria</taxon>
        <taxon>Burkholderiales</taxon>
        <taxon>Comamonadaceae</taxon>
        <taxon>Ramlibacter</taxon>
    </lineage>
</organism>
<feature type="domain" description="HTH gntR-type" evidence="5">
    <location>
        <begin position="34"/>
        <end position="102"/>
    </location>
</feature>
<evidence type="ECO:0000256" key="1">
    <source>
        <dbReference type="ARBA" id="ARBA00023015"/>
    </source>
</evidence>
<keyword evidence="7" id="KW-1185">Reference proteome</keyword>
<dbReference type="SUPFAM" id="SSF64288">
    <property type="entry name" value="Chorismate lyase-like"/>
    <property type="match status" value="1"/>
</dbReference>
<dbReference type="InterPro" id="IPR050679">
    <property type="entry name" value="Bact_HTH_transcr_reg"/>
</dbReference>
<feature type="region of interest" description="Disordered" evidence="4">
    <location>
        <begin position="1"/>
        <end position="22"/>
    </location>
</feature>
<dbReference type="PROSITE" id="PS50949">
    <property type="entry name" value="HTH_GNTR"/>
    <property type="match status" value="1"/>
</dbReference>
<dbReference type="GO" id="GO:0003700">
    <property type="term" value="F:DNA-binding transcription factor activity"/>
    <property type="evidence" value="ECO:0007669"/>
    <property type="project" value="InterPro"/>
</dbReference>
<dbReference type="GO" id="GO:0003677">
    <property type="term" value="F:DNA binding"/>
    <property type="evidence" value="ECO:0007669"/>
    <property type="project" value="UniProtKB-KW"/>
</dbReference>
<dbReference type="InterPro" id="IPR036390">
    <property type="entry name" value="WH_DNA-bd_sf"/>
</dbReference>
<dbReference type="AlphaFoldDB" id="A0A936Z280"/>
<dbReference type="InterPro" id="IPR011663">
    <property type="entry name" value="UTRA"/>
</dbReference>
<dbReference type="Gene3D" id="1.10.10.10">
    <property type="entry name" value="Winged helix-like DNA-binding domain superfamily/Winged helix DNA-binding domain"/>
    <property type="match status" value="1"/>
</dbReference>
<gene>
    <name evidence="6" type="ORF">JJ685_19555</name>
</gene>
<dbReference type="CDD" id="cd07377">
    <property type="entry name" value="WHTH_GntR"/>
    <property type="match status" value="1"/>
</dbReference>
<dbReference type="Pfam" id="PF00392">
    <property type="entry name" value="GntR"/>
    <property type="match status" value="1"/>
</dbReference>
<accession>A0A936Z280</accession>
<dbReference type="RefSeq" id="WP_201676013.1">
    <property type="nucleotide sequence ID" value="NZ_JAEQNE010000005.1"/>
</dbReference>
<feature type="compositionally biased region" description="Polar residues" evidence="4">
    <location>
        <begin position="88"/>
        <end position="98"/>
    </location>
</feature>
<sequence length="272" mass="30461">MPRTAKKVPPAPARSKPAQPRKRVLPRLSLATGEPLYKQLVQSLRNDILRGVFPVGSQLPAEEGLAERFAVSRHTVREALRQLRTDGLVSSRQGSGTTVMPPPPSTPFNVHRVASIDELMAYAVESRYEVERTDVVASEDVSQAELDLPPGRRWLRLQGFRLGDEPASPPVCWTEVFVAGEYAGVERLIGRQRGPIWRLIEDLYGERLVEVEQTLRVRPVPAEIAGPLHVEPNSTVVEVRRTYKTTADKVAEVSVNLYPGEKFRFSMKLRRA</sequence>
<dbReference type="PRINTS" id="PR00035">
    <property type="entry name" value="HTHGNTR"/>
</dbReference>
<dbReference type="InterPro" id="IPR036388">
    <property type="entry name" value="WH-like_DNA-bd_sf"/>
</dbReference>
<evidence type="ECO:0000313" key="7">
    <source>
        <dbReference type="Proteomes" id="UP000599109"/>
    </source>
</evidence>
<keyword evidence="2" id="KW-0238">DNA-binding</keyword>
<dbReference type="SMART" id="SM00345">
    <property type="entry name" value="HTH_GNTR"/>
    <property type="match status" value="1"/>
</dbReference>
<dbReference type="SUPFAM" id="SSF46785">
    <property type="entry name" value="Winged helix' DNA-binding domain"/>
    <property type="match status" value="1"/>
</dbReference>
<keyword evidence="3" id="KW-0804">Transcription</keyword>
<dbReference type="GO" id="GO:0045892">
    <property type="term" value="P:negative regulation of DNA-templated transcription"/>
    <property type="evidence" value="ECO:0007669"/>
    <property type="project" value="TreeGrafter"/>
</dbReference>
<proteinExistence type="predicted"/>